<reference evidence="1" key="1">
    <citation type="submission" date="2015-12" db="EMBL/GenBank/DDBJ databases">
        <title>Gene expression during late stages of embryo sac development: a critical building block for successful pollen-pistil interactions.</title>
        <authorList>
            <person name="Liu Y."/>
            <person name="Joly V."/>
            <person name="Sabar M."/>
            <person name="Matton D.P."/>
        </authorList>
    </citation>
    <scope>NUCLEOTIDE SEQUENCE</scope>
</reference>
<organism evidence="1">
    <name type="scientific">Solanum chacoense</name>
    <name type="common">Chaco potato</name>
    <dbReference type="NCBI Taxonomy" id="4108"/>
    <lineage>
        <taxon>Eukaryota</taxon>
        <taxon>Viridiplantae</taxon>
        <taxon>Streptophyta</taxon>
        <taxon>Embryophyta</taxon>
        <taxon>Tracheophyta</taxon>
        <taxon>Spermatophyta</taxon>
        <taxon>Magnoliopsida</taxon>
        <taxon>eudicotyledons</taxon>
        <taxon>Gunneridae</taxon>
        <taxon>Pentapetalae</taxon>
        <taxon>asterids</taxon>
        <taxon>lamiids</taxon>
        <taxon>Solanales</taxon>
        <taxon>Solanaceae</taxon>
        <taxon>Solanoideae</taxon>
        <taxon>Solaneae</taxon>
        <taxon>Solanum</taxon>
    </lineage>
</organism>
<dbReference type="AlphaFoldDB" id="A0A0V0HAY0"/>
<name>A0A0V0HAY0_SOLCH</name>
<protein>
    <submittedName>
        <fullName evidence="1">Putative ovule protein</fullName>
    </submittedName>
</protein>
<proteinExistence type="predicted"/>
<evidence type="ECO:0000313" key="1">
    <source>
        <dbReference type="EMBL" id="JAP17368.1"/>
    </source>
</evidence>
<sequence length="71" mass="8421">MNPKQGAEKAWLKAKFGVIRDFLRKEKQVRKSCLLISPHLSKRRPYRHLVRGREAVPDRPSSQEKHFQKQV</sequence>
<accession>A0A0V0HAY0</accession>
<dbReference type="EMBL" id="GEDG01022613">
    <property type="protein sequence ID" value="JAP17368.1"/>
    <property type="molecule type" value="Transcribed_RNA"/>
</dbReference>